<dbReference type="AlphaFoldDB" id="A0A2N7RZQ9"/>
<dbReference type="GO" id="GO:0008999">
    <property type="term" value="F:protein-N-terminal-alanine acetyltransferase activity"/>
    <property type="evidence" value="ECO:0007669"/>
    <property type="project" value="TreeGrafter"/>
</dbReference>
<gene>
    <name evidence="5" type="ORF">CIK84_11785</name>
</gene>
<evidence type="ECO:0000313" key="6">
    <source>
        <dbReference type="Proteomes" id="UP000235739"/>
    </source>
</evidence>
<keyword evidence="2" id="KW-0012">Acyltransferase</keyword>
<dbReference type="PANTHER" id="PTHR43792">
    <property type="entry name" value="GNAT FAMILY, PUTATIVE (AFU_ORTHOLOGUE AFUA_3G00765)-RELATED-RELATED"/>
    <property type="match status" value="1"/>
</dbReference>
<feature type="domain" description="N-acetyltransferase" evidence="4">
    <location>
        <begin position="10"/>
        <end position="173"/>
    </location>
</feature>
<comment type="caution">
    <text evidence="5">The sequence shown here is derived from an EMBL/GenBank/DDBJ whole genome shotgun (WGS) entry which is preliminary data.</text>
</comment>
<dbReference type="Pfam" id="PF13302">
    <property type="entry name" value="Acetyltransf_3"/>
    <property type="match status" value="1"/>
</dbReference>
<dbReference type="GO" id="GO:0005737">
    <property type="term" value="C:cytoplasm"/>
    <property type="evidence" value="ECO:0007669"/>
    <property type="project" value="TreeGrafter"/>
</dbReference>
<name>A0A2N7RZQ9_9MICC</name>
<organism evidence="5 6">
    <name type="scientific">Glutamicibacter arilaitensis</name>
    <dbReference type="NCBI Taxonomy" id="256701"/>
    <lineage>
        <taxon>Bacteria</taxon>
        <taxon>Bacillati</taxon>
        <taxon>Actinomycetota</taxon>
        <taxon>Actinomycetes</taxon>
        <taxon>Micrococcales</taxon>
        <taxon>Micrococcaceae</taxon>
        <taxon>Glutamicibacter</taxon>
    </lineage>
</organism>
<dbReference type="PANTHER" id="PTHR43792:SF8">
    <property type="entry name" value="[RIBOSOMAL PROTEIN US5]-ALANINE N-ACETYLTRANSFERASE"/>
    <property type="match status" value="1"/>
</dbReference>
<keyword evidence="1 5" id="KW-0808">Transferase</keyword>
<evidence type="ECO:0000256" key="3">
    <source>
        <dbReference type="ARBA" id="ARBA00038502"/>
    </source>
</evidence>
<evidence type="ECO:0000313" key="5">
    <source>
        <dbReference type="EMBL" id="PMQ19370.1"/>
    </source>
</evidence>
<evidence type="ECO:0000256" key="2">
    <source>
        <dbReference type="ARBA" id="ARBA00023315"/>
    </source>
</evidence>
<evidence type="ECO:0000256" key="1">
    <source>
        <dbReference type="ARBA" id="ARBA00022679"/>
    </source>
</evidence>
<dbReference type="Proteomes" id="UP000235739">
    <property type="component" value="Unassembled WGS sequence"/>
</dbReference>
<dbReference type="EMBL" id="PNQX01000002">
    <property type="protein sequence ID" value="PMQ19370.1"/>
    <property type="molecule type" value="Genomic_DNA"/>
</dbReference>
<dbReference type="RefSeq" id="WP_102598578.1">
    <property type="nucleotide sequence ID" value="NZ_JABUYH010000036.1"/>
</dbReference>
<reference evidence="5 6" key="1">
    <citation type="journal article" date="2017" name="Elife">
        <title>Extensive horizontal gene transfer in cheese-associated bacteria.</title>
        <authorList>
            <person name="Bonham K.S."/>
            <person name="Wolfe B.E."/>
            <person name="Dutton R.J."/>
        </authorList>
    </citation>
    <scope>NUCLEOTIDE SEQUENCE [LARGE SCALE GENOMIC DNA]</scope>
    <source>
        <strain evidence="5 6">JB182</strain>
    </source>
</reference>
<dbReference type="InterPro" id="IPR051531">
    <property type="entry name" value="N-acetyltransferase"/>
</dbReference>
<sequence length="179" mass="20039">MPQIALPDQLRLRLLEASDAKQVTGSYTRNRTHLEQWEPARPEEFFTEQWQAANLAASASARQSGLAYPFGLFAQDELIGRFNITSVVHGAFQSANLGYWIDKEHCGQGLASQAVAALLSMARNDLGLHRMEASTLAHNYGSQRVLEKNGFTQIGMAPNYLKINGRWQDHNLYQAILHD</sequence>
<accession>A0A2N7RZQ9</accession>
<protein>
    <submittedName>
        <fullName evidence="5">GNAT family N-acetyltransferase</fullName>
    </submittedName>
</protein>
<proteinExistence type="inferred from homology"/>
<evidence type="ECO:0000259" key="4">
    <source>
        <dbReference type="PROSITE" id="PS51186"/>
    </source>
</evidence>
<dbReference type="Gene3D" id="3.40.630.30">
    <property type="match status" value="1"/>
</dbReference>
<dbReference type="InterPro" id="IPR000182">
    <property type="entry name" value="GNAT_dom"/>
</dbReference>
<dbReference type="SUPFAM" id="SSF55729">
    <property type="entry name" value="Acyl-CoA N-acyltransferases (Nat)"/>
    <property type="match status" value="1"/>
</dbReference>
<comment type="similarity">
    <text evidence="3">Belongs to the acetyltransferase family. RimJ subfamily.</text>
</comment>
<dbReference type="InterPro" id="IPR016181">
    <property type="entry name" value="Acyl_CoA_acyltransferase"/>
</dbReference>
<dbReference type="PROSITE" id="PS51186">
    <property type="entry name" value="GNAT"/>
    <property type="match status" value="1"/>
</dbReference>